<name>A0AC60PRX2_IXOPE</name>
<reference evidence="1 2" key="1">
    <citation type="journal article" date="2020" name="Cell">
        <title>Large-Scale Comparative Analyses of Tick Genomes Elucidate Their Genetic Diversity and Vector Capacities.</title>
        <authorList>
            <consortium name="Tick Genome and Microbiome Consortium (TIGMIC)"/>
            <person name="Jia N."/>
            <person name="Wang J."/>
            <person name="Shi W."/>
            <person name="Du L."/>
            <person name="Sun Y."/>
            <person name="Zhan W."/>
            <person name="Jiang J.F."/>
            <person name="Wang Q."/>
            <person name="Zhang B."/>
            <person name="Ji P."/>
            <person name="Bell-Sakyi L."/>
            <person name="Cui X.M."/>
            <person name="Yuan T.T."/>
            <person name="Jiang B.G."/>
            <person name="Yang W.F."/>
            <person name="Lam T.T."/>
            <person name="Chang Q.C."/>
            <person name="Ding S.J."/>
            <person name="Wang X.J."/>
            <person name="Zhu J.G."/>
            <person name="Ruan X.D."/>
            <person name="Zhao L."/>
            <person name="Wei J.T."/>
            <person name="Ye R.Z."/>
            <person name="Que T.C."/>
            <person name="Du C.H."/>
            <person name="Zhou Y.H."/>
            <person name="Cheng J.X."/>
            <person name="Dai P.F."/>
            <person name="Guo W.B."/>
            <person name="Han X.H."/>
            <person name="Huang E.J."/>
            <person name="Li L.F."/>
            <person name="Wei W."/>
            <person name="Gao Y.C."/>
            <person name="Liu J.Z."/>
            <person name="Shao H.Z."/>
            <person name="Wang X."/>
            <person name="Wang C.C."/>
            <person name="Yang T.C."/>
            <person name="Huo Q.B."/>
            <person name="Li W."/>
            <person name="Chen H.Y."/>
            <person name="Chen S.E."/>
            <person name="Zhou L.G."/>
            <person name="Ni X.B."/>
            <person name="Tian J.H."/>
            <person name="Sheng Y."/>
            <person name="Liu T."/>
            <person name="Pan Y.S."/>
            <person name="Xia L.Y."/>
            <person name="Li J."/>
            <person name="Zhao F."/>
            <person name="Cao W.C."/>
        </authorList>
    </citation>
    <scope>NUCLEOTIDE SEQUENCE [LARGE SCALE GENOMIC DNA]</scope>
    <source>
        <strain evidence="1">Iper-2018</strain>
    </source>
</reference>
<accession>A0AC60PRX2</accession>
<sequence length="858" mass="98712">MEHVATSTLLGEHRLHIINSYWLPNQPTARLPPLDMKLGPNRDRGTVVTLGDFNCQHPSWGYAVTSPQGRKLQNFSANQGMTLLNDTTQPTRTGGPHQTDTSPDLTWIQGPLRATWENTGDALGSDHQIIEIKITPKKRGRKERLRTTKLTAWHKVREELQGVDWKHLGCKDWTEAIQETVNRHTKHIANTEDHPTVDQHLMTLWTKRRNLTKRLKKRKSNRTLKARILALTQESQEYAEKLASQNWMQLYDDMNGQLHTVRAWHIFRAIMGHRKPRNTLKKLMLSTGATVKDLIGEIRDTFYPNETQTMAQQIPTAETRLDREVQTALESEEIKGIDSDFTDAELQTALFQLKHNTAPGPDKITYGMLRNIPDNKLDELLRHINEVWATGELPEEWKEAHDGKSTEWTARTVKQLNQIYNMIARITRYNRGMKEHELRKIVEATAYSRVMYSYPYTQLTQTQKRKIKAVLRKCHRLELGTPKYAATALVNATAIHNTLEEKSEIQQEAQRHRLTTSQQGRKILSSLRYSTERLPEIPTPPPPWESIPHLTVRPIPKHMHPEVDSEKRKSRATHLKDPGHDIYNTDASFTNSNATTASVGPKGHVVRRHANVPSVTAVEIQAIAEAATLHTHTTNELTIRTDSQDALRAYAKNDLPEHILGLLTQYMTNHPHLRIYLEWVPGHQEIEGNERAHALSRDNTEPSVPIGWPEAYDPREDRAEQRKKRRTFLKEMREEQRKFPTPLHSTSRRQATFIRQAQTNSLPCDMTLHYIHNLGGLPRCQVCGAQPPDNRHTYWECPRAQNSPYILEETQLPLHIPHTWESWAAPPQDLQATLWQQLQNHVEHVLGLTPCNNNEHAS</sequence>
<organism evidence="1 2">
    <name type="scientific">Ixodes persulcatus</name>
    <name type="common">Taiga tick</name>
    <dbReference type="NCBI Taxonomy" id="34615"/>
    <lineage>
        <taxon>Eukaryota</taxon>
        <taxon>Metazoa</taxon>
        <taxon>Ecdysozoa</taxon>
        <taxon>Arthropoda</taxon>
        <taxon>Chelicerata</taxon>
        <taxon>Arachnida</taxon>
        <taxon>Acari</taxon>
        <taxon>Parasitiformes</taxon>
        <taxon>Ixodida</taxon>
        <taxon>Ixodoidea</taxon>
        <taxon>Ixodidae</taxon>
        <taxon>Ixodinae</taxon>
        <taxon>Ixodes</taxon>
    </lineage>
</organism>
<protein>
    <submittedName>
        <fullName evidence="1">Uncharacterized protein</fullName>
    </submittedName>
</protein>
<dbReference type="Proteomes" id="UP000805193">
    <property type="component" value="Unassembled WGS sequence"/>
</dbReference>
<comment type="caution">
    <text evidence="1">The sequence shown here is derived from an EMBL/GenBank/DDBJ whole genome shotgun (WGS) entry which is preliminary data.</text>
</comment>
<proteinExistence type="predicted"/>
<dbReference type="EMBL" id="JABSTQ010010047">
    <property type="protein sequence ID" value="KAG0423851.1"/>
    <property type="molecule type" value="Genomic_DNA"/>
</dbReference>
<gene>
    <name evidence="1" type="ORF">HPB47_000382</name>
</gene>
<keyword evidence="2" id="KW-1185">Reference proteome</keyword>
<evidence type="ECO:0000313" key="2">
    <source>
        <dbReference type="Proteomes" id="UP000805193"/>
    </source>
</evidence>
<evidence type="ECO:0000313" key="1">
    <source>
        <dbReference type="EMBL" id="KAG0423851.1"/>
    </source>
</evidence>